<feature type="transmembrane region" description="Helical" evidence="8">
    <location>
        <begin position="404"/>
        <end position="423"/>
    </location>
</feature>
<evidence type="ECO:0000256" key="4">
    <source>
        <dbReference type="ARBA" id="ARBA00022741"/>
    </source>
</evidence>
<keyword evidence="6 7" id="KW-0067">ATP-binding</keyword>
<keyword evidence="8" id="KW-0812">Transmembrane</keyword>
<feature type="transmembrane region" description="Helical" evidence="8">
    <location>
        <begin position="349"/>
        <end position="369"/>
    </location>
</feature>
<evidence type="ECO:0000256" key="6">
    <source>
        <dbReference type="ARBA" id="ARBA00022840"/>
    </source>
</evidence>
<feature type="binding site" evidence="7">
    <location>
        <position position="487"/>
    </location>
    <ligand>
        <name>ATP</name>
        <dbReference type="ChEBI" id="CHEBI:30616"/>
    </ligand>
</feature>
<comment type="caution">
    <text evidence="10">The sequence shown here is derived from an EMBL/GenBank/DDBJ whole genome shotgun (WGS) entry which is preliminary data.</text>
</comment>
<dbReference type="Gene3D" id="3.30.200.20">
    <property type="entry name" value="Phosphorylase Kinase, domain 1"/>
    <property type="match status" value="1"/>
</dbReference>
<evidence type="ECO:0000256" key="8">
    <source>
        <dbReference type="SAM" id="Phobius"/>
    </source>
</evidence>
<keyword evidence="5" id="KW-0418">Kinase</keyword>
<keyword evidence="4 7" id="KW-0547">Nucleotide-binding</keyword>
<dbReference type="Pfam" id="PF00069">
    <property type="entry name" value="Pkinase"/>
    <property type="match status" value="1"/>
</dbReference>
<evidence type="ECO:0000259" key="9">
    <source>
        <dbReference type="PROSITE" id="PS50011"/>
    </source>
</evidence>
<dbReference type="SUPFAM" id="SSF56112">
    <property type="entry name" value="Protein kinase-like (PK-like)"/>
    <property type="match status" value="1"/>
</dbReference>
<keyword evidence="2" id="KW-0723">Serine/threonine-protein kinase</keyword>
<proteinExistence type="predicted"/>
<dbReference type="InterPro" id="IPR000719">
    <property type="entry name" value="Prot_kinase_dom"/>
</dbReference>
<dbReference type="GO" id="GO:0004674">
    <property type="term" value="F:protein serine/threonine kinase activity"/>
    <property type="evidence" value="ECO:0007669"/>
    <property type="project" value="UniProtKB-KW"/>
</dbReference>
<keyword evidence="8" id="KW-0472">Membrane</keyword>
<dbReference type="GO" id="GO:0005524">
    <property type="term" value="F:ATP binding"/>
    <property type="evidence" value="ECO:0007669"/>
    <property type="project" value="UniProtKB-UniRule"/>
</dbReference>
<sequence length="731" mass="79157">AAMATSDSTARRQEIVRGLGIALLVSLLLSALHLAGAFESFDLRLLDWRFRLRGERPASDAIAIVGVDDATIHAYGSWPVRRDQYALLISALEEARAGAIAVDLQFPDDLNQDPAWNHLLAQVTGNHENVVHAIRFDAEGADPRPLTPDAERILRSQSLPGEGGPAPRAASVALPFPELLSAARSLGHVTASVDPDGAIRRLPMLIRHEDRLYASLALRSYGAYRGWRSPESVHWSGRAAVVEWPTGGRTRLPVGDDGSTAIDFAGDREAFDRSYSMLKVLRWYVAGDSARLREAFAGKIVLIGLVSARELSEEVGPTPFAAATPLVYVHASAMDNLLRDRFLVRPPRWLHASLLVGLGGMIGWGFVALPIVWAGIVMGLATVLLAGIDHALFAGLAIDVPPTAALALAPLIYTAIGTHRYLFLERRSRQREKDIREGRSVQQRFLPEALIGQRLSHFEIVEKLGAGGMGVVYRGRDRHLARDVAVKVLTGASLADEEMRRRFRHEALALSRLNHPRIATIFDFDSQDGTGFLVMEFVPGASLSDVLEHGPLPESNALAVAIDVADALEAAHAHGVLHRDLKPANVMLTTDGRAKILDFGVAKILGDSTTTSTGLTKTGTVVGTMAYLAPELLTGREADARTDVYGLGMVLFEILTGVRPFSIDPPHELMHKILNESPPEPRRLNPKISLRTQGIVMRALEKDPGARFASAGEMLMALREAAVAAGSSDPT</sequence>
<evidence type="ECO:0000256" key="7">
    <source>
        <dbReference type="PROSITE-ProRule" id="PRU10141"/>
    </source>
</evidence>
<dbReference type="SMART" id="SM00220">
    <property type="entry name" value="S_TKc"/>
    <property type="match status" value="1"/>
</dbReference>
<evidence type="ECO:0000256" key="1">
    <source>
        <dbReference type="ARBA" id="ARBA00012513"/>
    </source>
</evidence>
<dbReference type="FunFam" id="1.10.510.10:FF:000021">
    <property type="entry name" value="Serine/threonine protein kinase"/>
    <property type="match status" value="1"/>
</dbReference>
<dbReference type="InterPro" id="IPR011009">
    <property type="entry name" value="Kinase-like_dom_sf"/>
</dbReference>
<dbReference type="EMBL" id="VBOS01000250">
    <property type="protein sequence ID" value="TMQ54739.1"/>
    <property type="molecule type" value="Genomic_DNA"/>
</dbReference>
<organism evidence="10 11">
    <name type="scientific">Eiseniibacteriota bacterium</name>
    <dbReference type="NCBI Taxonomy" id="2212470"/>
    <lineage>
        <taxon>Bacteria</taxon>
        <taxon>Candidatus Eiseniibacteriota</taxon>
    </lineage>
</organism>
<dbReference type="PANTHER" id="PTHR43289">
    <property type="entry name" value="MITOGEN-ACTIVATED PROTEIN KINASE KINASE KINASE 20-RELATED"/>
    <property type="match status" value="1"/>
</dbReference>
<dbReference type="PANTHER" id="PTHR43289:SF30">
    <property type="entry name" value="NON-SPECIFIC SERINE_THREONINE PROTEIN KINASE"/>
    <property type="match status" value="1"/>
</dbReference>
<dbReference type="EC" id="2.7.11.1" evidence="1"/>
<dbReference type="AlphaFoldDB" id="A0A538STM7"/>
<evidence type="ECO:0000256" key="3">
    <source>
        <dbReference type="ARBA" id="ARBA00022679"/>
    </source>
</evidence>
<keyword evidence="8" id="KW-1133">Transmembrane helix</keyword>
<evidence type="ECO:0000313" key="10">
    <source>
        <dbReference type="EMBL" id="TMQ54739.1"/>
    </source>
</evidence>
<reference evidence="10 11" key="1">
    <citation type="journal article" date="2019" name="Nat. Microbiol.">
        <title>Mediterranean grassland soil C-N compound turnover is dependent on rainfall and depth, and is mediated by genomically divergent microorganisms.</title>
        <authorList>
            <person name="Diamond S."/>
            <person name="Andeer P.F."/>
            <person name="Li Z."/>
            <person name="Crits-Christoph A."/>
            <person name="Burstein D."/>
            <person name="Anantharaman K."/>
            <person name="Lane K.R."/>
            <person name="Thomas B.C."/>
            <person name="Pan C."/>
            <person name="Northen T.R."/>
            <person name="Banfield J.F."/>
        </authorList>
    </citation>
    <scope>NUCLEOTIDE SEQUENCE [LARGE SCALE GENOMIC DNA]</scope>
    <source>
        <strain evidence="10">WS_2</strain>
    </source>
</reference>
<dbReference type="InterPro" id="IPR008271">
    <property type="entry name" value="Ser/Thr_kinase_AS"/>
</dbReference>
<dbReference type="InterPro" id="IPR017441">
    <property type="entry name" value="Protein_kinase_ATP_BS"/>
</dbReference>
<feature type="transmembrane region" description="Helical" evidence="8">
    <location>
        <begin position="376"/>
        <end position="398"/>
    </location>
</feature>
<dbReference type="SMART" id="SM01080">
    <property type="entry name" value="CHASE2"/>
    <property type="match status" value="1"/>
</dbReference>
<evidence type="ECO:0000256" key="2">
    <source>
        <dbReference type="ARBA" id="ARBA00022527"/>
    </source>
</evidence>
<dbReference type="InterPro" id="IPR007890">
    <property type="entry name" value="CHASE2"/>
</dbReference>
<feature type="domain" description="Protein kinase" evidence="9">
    <location>
        <begin position="458"/>
        <end position="723"/>
    </location>
</feature>
<dbReference type="CDD" id="cd14014">
    <property type="entry name" value="STKc_PknB_like"/>
    <property type="match status" value="1"/>
</dbReference>
<gene>
    <name evidence="10" type="ORF">E6K72_07370</name>
</gene>
<dbReference type="PROSITE" id="PS00107">
    <property type="entry name" value="PROTEIN_KINASE_ATP"/>
    <property type="match status" value="1"/>
</dbReference>
<dbReference type="Proteomes" id="UP000317716">
    <property type="component" value="Unassembled WGS sequence"/>
</dbReference>
<dbReference type="Gene3D" id="1.10.510.10">
    <property type="entry name" value="Transferase(Phosphotransferase) domain 1"/>
    <property type="match status" value="1"/>
</dbReference>
<dbReference type="PROSITE" id="PS50011">
    <property type="entry name" value="PROTEIN_KINASE_DOM"/>
    <property type="match status" value="1"/>
</dbReference>
<feature type="non-terminal residue" evidence="10">
    <location>
        <position position="1"/>
    </location>
</feature>
<dbReference type="PROSITE" id="PS00108">
    <property type="entry name" value="PROTEIN_KINASE_ST"/>
    <property type="match status" value="1"/>
</dbReference>
<accession>A0A538STM7</accession>
<name>A0A538STM7_UNCEI</name>
<dbReference type="Pfam" id="PF05226">
    <property type="entry name" value="CHASE2"/>
    <property type="match status" value="1"/>
</dbReference>
<evidence type="ECO:0000256" key="5">
    <source>
        <dbReference type="ARBA" id="ARBA00022777"/>
    </source>
</evidence>
<evidence type="ECO:0000313" key="11">
    <source>
        <dbReference type="Proteomes" id="UP000317716"/>
    </source>
</evidence>
<keyword evidence="3" id="KW-0808">Transferase</keyword>
<protein>
    <recommendedName>
        <fullName evidence="1">non-specific serine/threonine protein kinase</fullName>
        <ecNumber evidence="1">2.7.11.1</ecNumber>
    </recommendedName>
</protein>